<dbReference type="PROSITE" id="PS50943">
    <property type="entry name" value="HTH_CROC1"/>
    <property type="match status" value="1"/>
</dbReference>
<dbReference type="Gene3D" id="1.10.260.40">
    <property type="entry name" value="lambda repressor-like DNA-binding domains"/>
    <property type="match status" value="1"/>
</dbReference>
<evidence type="ECO:0000313" key="2">
    <source>
        <dbReference type="EMBL" id="ALH94071.1"/>
    </source>
</evidence>
<dbReference type="KEGG" id="aei:AOY20_00130"/>
<reference evidence="2 3" key="1">
    <citation type="journal article" date="2015" name="Int. J. Syst. Evol. Microbiol.">
        <title>Acinetobacter equi sp. nov. isolated from horse faeces.</title>
        <authorList>
            <person name="Poppel M.T."/>
            <person name="Skiebe E."/>
            <person name="Laue M."/>
            <person name="Bergmann H."/>
            <person name="Ebersberger I."/>
            <person name="Garn T."/>
            <person name="Fruth A."/>
            <person name="Baumgardt S."/>
            <person name="Busse H.J."/>
            <person name="Wilharm G."/>
        </authorList>
    </citation>
    <scope>NUCLEOTIDE SEQUENCE [LARGE SCALE GENOMIC DNA]</scope>
    <source>
        <strain evidence="2 3">114</strain>
    </source>
</reference>
<proteinExistence type="predicted"/>
<dbReference type="RefSeq" id="WP_054579989.1">
    <property type="nucleotide sequence ID" value="NZ_CP012808.1"/>
</dbReference>
<accession>A0A0N9VAQ0</accession>
<dbReference type="Proteomes" id="UP000064939">
    <property type="component" value="Chromosome"/>
</dbReference>
<name>A0A0N9VAQ0_9GAMM</name>
<protein>
    <recommendedName>
        <fullName evidence="1">HTH cro/C1-type domain-containing protein</fullName>
    </recommendedName>
</protein>
<evidence type="ECO:0000259" key="1">
    <source>
        <dbReference type="PROSITE" id="PS50943"/>
    </source>
</evidence>
<dbReference type="STRING" id="1324350.AOY20_00130"/>
<organism evidence="2 3">
    <name type="scientific">Acinetobacter equi</name>
    <dbReference type="NCBI Taxonomy" id="1324350"/>
    <lineage>
        <taxon>Bacteria</taxon>
        <taxon>Pseudomonadati</taxon>
        <taxon>Pseudomonadota</taxon>
        <taxon>Gammaproteobacteria</taxon>
        <taxon>Moraxellales</taxon>
        <taxon>Moraxellaceae</taxon>
        <taxon>Acinetobacter</taxon>
    </lineage>
</organism>
<dbReference type="InterPro" id="IPR010982">
    <property type="entry name" value="Lambda_DNA-bd_dom_sf"/>
</dbReference>
<dbReference type="AlphaFoldDB" id="A0A0N9VAQ0"/>
<keyword evidence="3" id="KW-1185">Reference proteome</keyword>
<dbReference type="EMBL" id="CP012808">
    <property type="protein sequence ID" value="ALH94071.1"/>
    <property type="molecule type" value="Genomic_DNA"/>
</dbReference>
<gene>
    <name evidence="2" type="ORF">AOY20_00130</name>
</gene>
<feature type="domain" description="HTH cro/C1-type" evidence="1">
    <location>
        <begin position="44"/>
        <end position="78"/>
    </location>
</feature>
<dbReference type="GO" id="GO:0003677">
    <property type="term" value="F:DNA binding"/>
    <property type="evidence" value="ECO:0007669"/>
    <property type="project" value="InterPro"/>
</dbReference>
<dbReference type="OrthoDB" id="5636356at2"/>
<sequence length="132" mass="15407">MSSHREEKQFFAQRLKSALQDRNHPISPTYLSNEFNNRYDGQPISVQSANNWLLGKAIPNQDKLSILSLWLNVSAQWLRFGEETEPSQQIIARSSSDQLDLDYFMKYKRLPLSQKKLIQSLIDELSSLDRHK</sequence>
<evidence type="ECO:0000313" key="3">
    <source>
        <dbReference type="Proteomes" id="UP000064939"/>
    </source>
</evidence>
<dbReference type="InterPro" id="IPR001387">
    <property type="entry name" value="Cro/C1-type_HTH"/>
</dbReference>